<reference evidence="3 4" key="1">
    <citation type="submission" date="2023-12" db="EMBL/GenBank/DDBJ databases">
        <title>Baltic Sea Cyanobacteria.</title>
        <authorList>
            <person name="Delbaje E."/>
            <person name="Fewer D.P."/>
            <person name="Shishido T.K."/>
        </authorList>
    </citation>
    <scope>NUCLEOTIDE SEQUENCE [LARGE SCALE GENOMIC DNA]</scope>
    <source>
        <strain evidence="3 4">UHCC 0370</strain>
    </source>
</reference>
<dbReference type="InterPro" id="IPR003959">
    <property type="entry name" value="ATPase_AAA_core"/>
</dbReference>
<dbReference type="RefSeq" id="WP_323263253.1">
    <property type="nucleotide sequence ID" value="NZ_JAYGIE010000112.1"/>
</dbReference>
<dbReference type="Gene3D" id="3.40.50.300">
    <property type="entry name" value="P-loop containing nucleotide triphosphate hydrolases"/>
    <property type="match status" value="1"/>
</dbReference>
<dbReference type="InterPro" id="IPR027417">
    <property type="entry name" value="P-loop_NTPase"/>
</dbReference>
<dbReference type="EMBL" id="JAYGIE010000112">
    <property type="protein sequence ID" value="MEA5480194.1"/>
    <property type="molecule type" value="Genomic_DNA"/>
</dbReference>
<name>A0ABU5TPJ5_9CYAN</name>
<evidence type="ECO:0000313" key="4">
    <source>
        <dbReference type="Proteomes" id="UP001301388"/>
    </source>
</evidence>
<sequence>MKLLKVHVHNYRHLKDVSLTFEPDLYPQVFAIGSENGGGKSTLLQLIFTLLHCAPHPNLHKFVTNAIQHMKGSLEGWEKKIHQVIDVNLIDKDGKNISISYSLYPESLQVPDSIENLSISDAISLIFQAKSLEDEMVSLDLVKKQYEISLKELSRPTFGKNDINRKVKIQLDLKTVKEEIADIQDELLSIPQDTCYQILAKENLHLLFDVDLPSDGVMFEYYLCYRIQNNSHLNENDILDNLSKQIFLAGQTTQPYIFLSNENIGDMFNSDKNYELTLEKARLEIGNLYNFNAFAVNEIIAAFKTAIDEDAKSMIQNGFYGSSFSDLAKELKFILGGNKEILPTPKCDGLTIRYYLDDKNYKELSLGELSHGELKRVCLYSWIRHNKATNSIVLIDEIENGLHPDWQYQIVKDLQEWGDNQYILATHSFYLCEALTPRHVKELSSKMSQPILNK</sequence>
<dbReference type="Pfam" id="PF13476">
    <property type="entry name" value="AAA_23"/>
    <property type="match status" value="1"/>
</dbReference>
<comment type="caution">
    <text evidence="3">The sequence shown here is derived from an EMBL/GenBank/DDBJ whole genome shotgun (WGS) entry which is preliminary data.</text>
</comment>
<dbReference type="Proteomes" id="UP001301388">
    <property type="component" value="Unassembled WGS sequence"/>
</dbReference>
<dbReference type="PANTHER" id="PTHR43581:SF4">
    <property type="entry name" value="ATP_GTP PHOSPHATASE"/>
    <property type="match status" value="1"/>
</dbReference>
<evidence type="ECO:0000259" key="1">
    <source>
        <dbReference type="Pfam" id="PF13304"/>
    </source>
</evidence>
<protein>
    <submittedName>
        <fullName evidence="3">AAA family ATPase</fullName>
    </submittedName>
</protein>
<proteinExistence type="predicted"/>
<evidence type="ECO:0000259" key="2">
    <source>
        <dbReference type="Pfam" id="PF13476"/>
    </source>
</evidence>
<accession>A0ABU5TPJ5</accession>
<gene>
    <name evidence="3" type="ORF">VB774_21395</name>
</gene>
<dbReference type="Pfam" id="PF13304">
    <property type="entry name" value="AAA_21"/>
    <property type="match status" value="1"/>
</dbReference>
<keyword evidence="4" id="KW-1185">Reference proteome</keyword>
<feature type="domain" description="ATPase AAA-type core" evidence="1">
    <location>
        <begin position="328"/>
        <end position="432"/>
    </location>
</feature>
<organism evidence="3 4">
    <name type="scientific">Pseudanabaena galeata UHCC 0370</name>
    <dbReference type="NCBI Taxonomy" id="3110310"/>
    <lineage>
        <taxon>Bacteria</taxon>
        <taxon>Bacillati</taxon>
        <taxon>Cyanobacteriota</taxon>
        <taxon>Cyanophyceae</taxon>
        <taxon>Pseudanabaenales</taxon>
        <taxon>Pseudanabaenaceae</taxon>
        <taxon>Pseudanabaena</taxon>
    </lineage>
</organism>
<dbReference type="SUPFAM" id="SSF52540">
    <property type="entry name" value="P-loop containing nucleoside triphosphate hydrolases"/>
    <property type="match status" value="1"/>
</dbReference>
<evidence type="ECO:0000313" key="3">
    <source>
        <dbReference type="EMBL" id="MEA5480194.1"/>
    </source>
</evidence>
<dbReference type="PANTHER" id="PTHR43581">
    <property type="entry name" value="ATP/GTP PHOSPHATASE"/>
    <property type="match status" value="1"/>
</dbReference>
<feature type="domain" description="Rad50/SbcC-type AAA" evidence="2">
    <location>
        <begin position="5"/>
        <end position="190"/>
    </location>
</feature>
<dbReference type="InterPro" id="IPR038729">
    <property type="entry name" value="Rad50/SbcC_AAA"/>
</dbReference>
<dbReference type="InterPro" id="IPR051396">
    <property type="entry name" value="Bact_Antivir_Def_Nuclease"/>
</dbReference>